<comment type="similarity">
    <text evidence="11">In the C-terminal section; belongs to the imidazoleglycerol-phosphate dehydratase family.</text>
</comment>
<keyword evidence="7 11" id="KW-0460">Magnesium</keyword>
<keyword evidence="5 11" id="KW-0479">Metal-binding</keyword>
<organism evidence="12 13">
    <name type="scientific">Legionella erythra</name>
    <dbReference type="NCBI Taxonomy" id="448"/>
    <lineage>
        <taxon>Bacteria</taxon>
        <taxon>Pseudomonadati</taxon>
        <taxon>Pseudomonadota</taxon>
        <taxon>Gammaproteobacteria</taxon>
        <taxon>Legionellales</taxon>
        <taxon>Legionellaceae</taxon>
        <taxon>Legionella</taxon>
    </lineage>
</organism>
<dbReference type="InterPro" id="IPR023214">
    <property type="entry name" value="HAD_sf"/>
</dbReference>
<dbReference type="Gene3D" id="3.40.50.1000">
    <property type="entry name" value="HAD superfamily/HAD-like"/>
    <property type="match status" value="1"/>
</dbReference>
<dbReference type="Pfam" id="PF00475">
    <property type="entry name" value="IGPD"/>
    <property type="match status" value="1"/>
</dbReference>
<dbReference type="InterPro" id="IPR013954">
    <property type="entry name" value="PNK3P"/>
</dbReference>
<dbReference type="InterPro" id="IPR036412">
    <property type="entry name" value="HAD-like_sf"/>
</dbReference>
<feature type="binding site" evidence="11">
    <location>
        <position position="91"/>
    </location>
    <ligand>
        <name>Zn(2+)</name>
        <dbReference type="ChEBI" id="CHEBI:29105"/>
    </ligand>
</feature>
<dbReference type="GO" id="GO:0004401">
    <property type="term" value="F:histidinol-phosphatase activity"/>
    <property type="evidence" value="ECO:0007669"/>
    <property type="project" value="UniProtKB-UniRule"/>
</dbReference>
<evidence type="ECO:0000256" key="9">
    <source>
        <dbReference type="ARBA" id="ARBA00023239"/>
    </source>
</evidence>
<proteinExistence type="inferred from homology"/>
<protein>
    <recommendedName>
        <fullName evidence="11">Histidine biosynthesis bifunctional protein HisB</fullName>
    </recommendedName>
    <domain>
        <recommendedName>
            <fullName evidence="11">Histidinol-phosphatase</fullName>
            <ecNumber evidence="11">3.1.3.15</ecNumber>
        </recommendedName>
    </domain>
    <domain>
        <recommendedName>
            <fullName evidence="11">Imidazoleglycerol-phosphate dehydratase</fullName>
            <shortName evidence="11">IGPD</shortName>
            <ecNumber evidence="11">4.2.1.19</ecNumber>
        </recommendedName>
    </domain>
</protein>
<dbReference type="Pfam" id="PF08645">
    <property type="entry name" value="PNK3P"/>
    <property type="match status" value="1"/>
</dbReference>
<feature type="region of interest" description="Imidazoleglycerol-phosphate dehydratase" evidence="11">
    <location>
        <begin position="163"/>
        <end position="351"/>
    </location>
</feature>
<dbReference type="PANTHER" id="PTHR23133">
    <property type="entry name" value="IMIDAZOLEGLYCEROL-PHOSPHATE DEHYDRATASE HIS7"/>
    <property type="match status" value="1"/>
</dbReference>
<dbReference type="Proteomes" id="UP000054773">
    <property type="component" value="Unassembled WGS sequence"/>
</dbReference>
<dbReference type="GO" id="GO:0000105">
    <property type="term" value="P:L-histidine biosynthetic process"/>
    <property type="evidence" value="ECO:0007669"/>
    <property type="project" value="UniProtKB-UniRule"/>
</dbReference>
<comment type="subcellular location">
    <subcellularLocation>
        <location evidence="11">Cytoplasm</location>
    </subcellularLocation>
</comment>
<dbReference type="HAMAP" id="MF_00076">
    <property type="entry name" value="HisB"/>
    <property type="match status" value="1"/>
</dbReference>
<dbReference type="Gene3D" id="3.30.230.40">
    <property type="entry name" value="Imidazole glycerol phosphate dehydratase, domain 1"/>
    <property type="match status" value="2"/>
</dbReference>
<feature type="region of interest" description="Histidinol-phosphatase" evidence="11">
    <location>
        <begin position="1"/>
        <end position="162"/>
    </location>
</feature>
<dbReference type="UniPathway" id="UPA00031">
    <property type="reaction ID" value="UER00011"/>
</dbReference>
<feature type="binding site" evidence="11">
    <location>
        <position position="10"/>
    </location>
    <ligand>
        <name>Mg(2+)</name>
        <dbReference type="ChEBI" id="CHEBI:18420"/>
    </ligand>
</feature>
<keyword evidence="4 11" id="KW-0028">Amino-acid biosynthesis</keyword>
<evidence type="ECO:0000256" key="7">
    <source>
        <dbReference type="ARBA" id="ARBA00022842"/>
    </source>
</evidence>
<dbReference type="InterPro" id="IPR020568">
    <property type="entry name" value="Ribosomal_Su5_D2-typ_SF"/>
</dbReference>
<dbReference type="NCBIfam" id="NF002111">
    <property type="entry name" value="PRK00951.2-1"/>
    <property type="match status" value="1"/>
</dbReference>
<comment type="similarity">
    <text evidence="11">In the N-terminal section; belongs to the histidinol-phosphatase family.</text>
</comment>
<evidence type="ECO:0000256" key="3">
    <source>
        <dbReference type="ARBA" id="ARBA00022490"/>
    </source>
</evidence>
<evidence type="ECO:0000256" key="4">
    <source>
        <dbReference type="ARBA" id="ARBA00022605"/>
    </source>
</evidence>
<dbReference type="CDD" id="cd07914">
    <property type="entry name" value="IGPD"/>
    <property type="match status" value="1"/>
</dbReference>
<dbReference type="InterPro" id="IPR038494">
    <property type="entry name" value="IGPD_sf"/>
</dbReference>
<comment type="pathway">
    <text evidence="11">Amino-acid biosynthesis; L-histidine biosynthesis; L-histidine from 5-phospho-alpha-D-ribose 1-diphosphate: step 8/9.</text>
</comment>
<dbReference type="NCBIfam" id="TIGR01656">
    <property type="entry name" value="Histidinol-ppas"/>
    <property type="match status" value="1"/>
</dbReference>
<feature type="binding site" evidence="11">
    <location>
        <position position="8"/>
    </location>
    <ligand>
        <name>Mg(2+)</name>
        <dbReference type="ChEBI" id="CHEBI:18420"/>
    </ligand>
</feature>
<keyword evidence="11" id="KW-0862">Zinc</keyword>
<comment type="pathway">
    <text evidence="2 11">Amino-acid biosynthesis; L-histidine biosynthesis; L-histidine from 5-phospho-alpha-D-ribose 1-diphosphate: step 6/9.</text>
</comment>
<keyword evidence="8 11" id="KW-0368">Histidine biosynthesis</keyword>
<dbReference type="PATRIC" id="fig|448.7.peg.1047"/>
<dbReference type="PANTHER" id="PTHR23133:SF2">
    <property type="entry name" value="IMIDAZOLEGLYCEROL-PHOSPHATE DEHYDRATASE"/>
    <property type="match status" value="1"/>
</dbReference>
<gene>
    <name evidence="11 12" type="primary">hisB</name>
    <name evidence="12" type="ORF">Lery_0999</name>
</gene>
<dbReference type="InterPro" id="IPR006543">
    <property type="entry name" value="Histidinol-phos"/>
</dbReference>
<dbReference type="GO" id="GO:0004424">
    <property type="term" value="F:imidazoleglycerol-phosphate dehydratase activity"/>
    <property type="evidence" value="ECO:0007669"/>
    <property type="project" value="UniProtKB-UniRule"/>
</dbReference>
<dbReference type="FunFam" id="3.30.230.40:FF:000001">
    <property type="entry name" value="Imidazoleglycerol-phosphate dehydratase HisB"/>
    <property type="match status" value="1"/>
</dbReference>
<dbReference type="OrthoDB" id="9790411at2"/>
<evidence type="ECO:0000256" key="1">
    <source>
        <dbReference type="ARBA" id="ARBA00001946"/>
    </source>
</evidence>
<dbReference type="InterPro" id="IPR000807">
    <property type="entry name" value="ImidazoleglycerolP_deHydtase"/>
</dbReference>
<dbReference type="SUPFAM" id="SSF56784">
    <property type="entry name" value="HAD-like"/>
    <property type="match status" value="1"/>
</dbReference>
<evidence type="ECO:0000256" key="5">
    <source>
        <dbReference type="ARBA" id="ARBA00022723"/>
    </source>
</evidence>
<feature type="binding site" evidence="11">
    <location>
        <position position="101"/>
    </location>
    <ligand>
        <name>Zn(2+)</name>
        <dbReference type="ChEBI" id="CHEBI:29105"/>
    </ligand>
</feature>
<accession>A0A0W0TQY5</accession>
<dbReference type="NCBIfam" id="TIGR01261">
    <property type="entry name" value="hisB_Nterm"/>
    <property type="match status" value="1"/>
</dbReference>
<comment type="catalytic activity">
    <reaction evidence="11">
        <text>L-histidinol phosphate + H2O = L-histidinol + phosphate</text>
        <dbReference type="Rhea" id="RHEA:14465"/>
        <dbReference type="ChEBI" id="CHEBI:15377"/>
        <dbReference type="ChEBI" id="CHEBI:43474"/>
        <dbReference type="ChEBI" id="CHEBI:57699"/>
        <dbReference type="ChEBI" id="CHEBI:57980"/>
        <dbReference type="EC" id="3.1.3.15"/>
    </reaction>
</comment>
<dbReference type="InterPro" id="IPR005954">
    <property type="entry name" value="HisB_N"/>
</dbReference>
<dbReference type="InterPro" id="IPR006549">
    <property type="entry name" value="HAD-SF_hydro_IIIA"/>
</dbReference>
<keyword evidence="10 11" id="KW-0511">Multifunctional enzyme</keyword>
<evidence type="ECO:0000256" key="8">
    <source>
        <dbReference type="ARBA" id="ARBA00023102"/>
    </source>
</evidence>
<dbReference type="PROSITE" id="PS00955">
    <property type="entry name" value="IGP_DEHYDRATASE_2"/>
    <property type="match status" value="1"/>
</dbReference>
<dbReference type="RefSeq" id="WP_058526165.1">
    <property type="nucleotide sequence ID" value="NZ_CAAAHY010000006.1"/>
</dbReference>
<evidence type="ECO:0000313" key="13">
    <source>
        <dbReference type="Proteomes" id="UP000054773"/>
    </source>
</evidence>
<comment type="caution">
    <text evidence="12">The sequence shown here is derived from an EMBL/GenBank/DDBJ whole genome shotgun (WGS) entry which is preliminary data.</text>
</comment>
<name>A0A0W0TQY5_LEGER</name>
<comment type="cofactor">
    <cofactor evidence="1 11">
        <name>Mg(2+)</name>
        <dbReference type="ChEBI" id="CHEBI:18420"/>
    </cofactor>
</comment>
<evidence type="ECO:0000256" key="11">
    <source>
        <dbReference type="HAMAP-Rule" id="MF_01022"/>
    </source>
</evidence>
<dbReference type="EC" id="4.2.1.19" evidence="11"/>
<dbReference type="NCBIfam" id="NF003937">
    <property type="entry name" value="PRK05446.1"/>
    <property type="match status" value="1"/>
</dbReference>
<feature type="active site" description="Proton donor" evidence="11">
    <location>
        <position position="10"/>
    </location>
</feature>
<dbReference type="SUPFAM" id="SSF54211">
    <property type="entry name" value="Ribosomal protein S5 domain 2-like"/>
    <property type="match status" value="2"/>
</dbReference>
<feature type="binding site" evidence="11">
    <location>
        <position position="128"/>
    </location>
    <ligand>
        <name>Mg(2+)</name>
        <dbReference type="ChEBI" id="CHEBI:18420"/>
    </ligand>
</feature>
<keyword evidence="9 11" id="KW-0456">Lyase</keyword>
<dbReference type="NCBIfam" id="TIGR01662">
    <property type="entry name" value="HAD-SF-IIIA"/>
    <property type="match status" value="1"/>
</dbReference>
<dbReference type="EC" id="3.1.3.15" evidence="11"/>
<dbReference type="STRING" id="448.Lery_0999"/>
<dbReference type="HAMAP" id="MF_01022">
    <property type="entry name" value="Bifunc_HisB"/>
    <property type="match status" value="1"/>
</dbReference>
<feature type="active site" description="Nucleophile" evidence="11">
    <location>
        <position position="8"/>
    </location>
</feature>
<evidence type="ECO:0000313" key="12">
    <source>
        <dbReference type="EMBL" id="KTC97945.1"/>
    </source>
</evidence>
<feature type="binding site" evidence="11">
    <location>
        <position position="93"/>
    </location>
    <ligand>
        <name>Zn(2+)</name>
        <dbReference type="ChEBI" id="CHEBI:29105"/>
    </ligand>
</feature>
<dbReference type="EMBL" id="LNYA01000023">
    <property type="protein sequence ID" value="KTC97945.1"/>
    <property type="molecule type" value="Genomic_DNA"/>
</dbReference>
<comment type="catalytic activity">
    <reaction evidence="11">
        <text>D-erythro-1-(imidazol-4-yl)glycerol 3-phosphate = 3-(imidazol-4-yl)-2-oxopropyl phosphate + H2O</text>
        <dbReference type="Rhea" id="RHEA:11040"/>
        <dbReference type="ChEBI" id="CHEBI:15377"/>
        <dbReference type="ChEBI" id="CHEBI:57766"/>
        <dbReference type="ChEBI" id="CHEBI:58278"/>
        <dbReference type="EC" id="4.2.1.19"/>
    </reaction>
</comment>
<sequence>MQKLLFIDRDGTLIEEPSDFQVDRLQKIRLTEGVIPALLRLKQAGFQLVMVSNQDGLGTTSFPMDDFQTCHDFILALFQSQGIVFSDILICPHRAEDGCGCRKPATGLVDHYFRDGKLDTASTWVIGDRETDRQLADNLGVSFLPINADHGWDEIALYLLSTRQVSLNRHTRETDISLQLTLDSEEDSRIDTPIAFFSHMLEQVARHGGFSLKLHARGDTEVDEHHLVEDTALILGDALKQALGNKRGIARYGFTLPMDESLASLAIDLGGRAYCAFDAPFTREFVGGLATEMIPHFFQSLASTLGASLHIQVKGQNHHHMIEACFKALGRALRQAMAIESACLPTTKGVL</sequence>
<evidence type="ECO:0000256" key="2">
    <source>
        <dbReference type="ARBA" id="ARBA00005047"/>
    </source>
</evidence>
<keyword evidence="13" id="KW-1185">Reference proteome</keyword>
<comment type="cofactor">
    <cofactor evidence="11">
        <name>Zn(2+)</name>
        <dbReference type="ChEBI" id="CHEBI:29105"/>
    </cofactor>
</comment>
<dbReference type="InterPro" id="IPR020565">
    <property type="entry name" value="ImidazoleglycerP_deHydtase_CS"/>
</dbReference>
<dbReference type="InterPro" id="IPR020566">
    <property type="entry name" value="His_synth_bifunc_HisB"/>
</dbReference>
<feature type="binding site" evidence="11">
    <location>
        <position position="99"/>
    </location>
    <ligand>
        <name>Zn(2+)</name>
        <dbReference type="ChEBI" id="CHEBI:29105"/>
    </ligand>
</feature>
<keyword evidence="3 11" id="KW-0963">Cytoplasm</keyword>
<reference evidence="12 13" key="1">
    <citation type="submission" date="2015-11" db="EMBL/GenBank/DDBJ databases">
        <title>Genomic analysis of 38 Legionella species identifies large and diverse effector repertoires.</title>
        <authorList>
            <person name="Burstein D."/>
            <person name="Amaro F."/>
            <person name="Zusman T."/>
            <person name="Lifshitz Z."/>
            <person name="Cohen O."/>
            <person name="Gilbert J.A."/>
            <person name="Pupko T."/>
            <person name="Shuman H.A."/>
            <person name="Segal G."/>
        </authorList>
    </citation>
    <scope>NUCLEOTIDE SEQUENCE [LARGE SCALE GENOMIC DNA]</scope>
    <source>
        <strain evidence="12 13">SE-32A-C8</strain>
    </source>
</reference>
<keyword evidence="6 11" id="KW-0378">Hydrolase</keyword>
<dbReference type="GO" id="GO:0046872">
    <property type="term" value="F:metal ion binding"/>
    <property type="evidence" value="ECO:0007669"/>
    <property type="project" value="UniProtKB-KW"/>
</dbReference>
<dbReference type="GO" id="GO:0005737">
    <property type="term" value="C:cytoplasm"/>
    <property type="evidence" value="ECO:0007669"/>
    <property type="project" value="UniProtKB-SubCell"/>
</dbReference>
<dbReference type="AlphaFoldDB" id="A0A0W0TQY5"/>
<dbReference type="FunFam" id="3.30.230.40:FF:000003">
    <property type="entry name" value="Imidazoleglycerol-phosphate dehydratase HisB"/>
    <property type="match status" value="1"/>
</dbReference>
<dbReference type="NCBIfam" id="NF002114">
    <property type="entry name" value="PRK00951.2-4"/>
    <property type="match status" value="1"/>
</dbReference>
<evidence type="ECO:0000256" key="10">
    <source>
        <dbReference type="ARBA" id="ARBA00023268"/>
    </source>
</evidence>
<evidence type="ECO:0000256" key="6">
    <source>
        <dbReference type="ARBA" id="ARBA00022801"/>
    </source>
</evidence>